<dbReference type="InterPro" id="IPR001770">
    <property type="entry name" value="G-protein_gamma"/>
</dbReference>
<dbReference type="GO" id="GO:0007186">
    <property type="term" value="P:G protein-coupled receptor signaling pathway"/>
    <property type="evidence" value="ECO:0007669"/>
    <property type="project" value="InterPro"/>
</dbReference>
<evidence type="ECO:0000256" key="2">
    <source>
        <dbReference type="ARBA" id="ARBA00007431"/>
    </source>
</evidence>
<dbReference type="Gene3D" id="4.10.260.10">
    <property type="entry name" value="Transducin (heterotrimeric G protein), gamma chain"/>
    <property type="match status" value="1"/>
</dbReference>
<dbReference type="GO" id="GO:0031681">
    <property type="term" value="F:G-protein beta-subunit binding"/>
    <property type="evidence" value="ECO:0007669"/>
    <property type="project" value="InterPro"/>
</dbReference>
<accession>A0A8S1GWG4</accession>
<keyword evidence="5" id="KW-0807">Transducer</keyword>
<dbReference type="Proteomes" id="UP000835052">
    <property type="component" value="Unassembled WGS sequence"/>
</dbReference>
<evidence type="ECO:0000259" key="8">
    <source>
        <dbReference type="PROSITE" id="PS50058"/>
    </source>
</evidence>
<evidence type="ECO:0000313" key="10">
    <source>
        <dbReference type="Proteomes" id="UP000835052"/>
    </source>
</evidence>
<dbReference type="OrthoDB" id="6264244at2759"/>
<dbReference type="SUPFAM" id="SSF48670">
    <property type="entry name" value="Transducin (heterotrimeric G protein), gamma chain"/>
    <property type="match status" value="1"/>
</dbReference>
<dbReference type="PROSITE" id="PS50058">
    <property type="entry name" value="G_PROTEIN_GAMMA"/>
    <property type="match status" value="1"/>
</dbReference>
<evidence type="ECO:0000256" key="3">
    <source>
        <dbReference type="ARBA" id="ARBA00022475"/>
    </source>
</evidence>
<evidence type="ECO:0000256" key="7">
    <source>
        <dbReference type="SAM" id="MobiDB-lite"/>
    </source>
</evidence>
<evidence type="ECO:0000256" key="5">
    <source>
        <dbReference type="ARBA" id="ARBA00023224"/>
    </source>
</evidence>
<keyword evidence="4" id="KW-0472">Membrane</keyword>
<evidence type="ECO:0000256" key="6">
    <source>
        <dbReference type="SAM" id="Coils"/>
    </source>
</evidence>
<sequence>MFVNYKREKAEKEAAEMSNREQVQASQKQVEQLRGERNIRRMPVSQAAADLIKYTQDVQRDDALITGFANDKMNPYRPKDSTFTVFEEPEVIHRLSKSIQTETKIYDASEQTEVSFPSDQTSNNCANETAETAYWKVLVTLRKAEFEKMKILNKELEQELEEVLEKLQSKKQEYAELFKQAAESLEEETTSA</sequence>
<comment type="similarity">
    <text evidence="2">Belongs to the G protein gamma family.</text>
</comment>
<name>A0A8S1GWG4_9PELO</name>
<protein>
    <recommendedName>
        <fullName evidence="8">G protein gamma domain-containing protein</fullName>
    </recommendedName>
</protein>
<evidence type="ECO:0000256" key="1">
    <source>
        <dbReference type="ARBA" id="ARBA00004236"/>
    </source>
</evidence>
<dbReference type="GO" id="GO:0005834">
    <property type="term" value="C:heterotrimeric G-protein complex"/>
    <property type="evidence" value="ECO:0007669"/>
    <property type="project" value="InterPro"/>
</dbReference>
<feature type="domain" description="G protein gamma" evidence="8">
    <location>
        <begin position="19"/>
        <end position="86"/>
    </location>
</feature>
<feature type="compositionally biased region" description="Basic and acidic residues" evidence="7">
    <location>
        <begin position="1"/>
        <end position="19"/>
    </location>
</feature>
<dbReference type="SMART" id="SM00224">
    <property type="entry name" value="GGL"/>
    <property type="match status" value="1"/>
</dbReference>
<organism evidence="9 10">
    <name type="scientific">Caenorhabditis auriculariae</name>
    <dbReference type="NCBI Taxonomy" id="2777116"/>
    <lineage>
        <taxon>Eukaryota</taxon>
        <taxon>Metazoa</taxon>
        <taxon>Ecdysozoa</taxon>
        <taxon>Nematoda</taxon>
        <taxon>Chromadorea</taxon>
        <taxon>Rhabditida</taxon>
        <taxon>Rhabditina</taxon>
        <taxon>Rhabditomorpha</taxon>
        <taxon>Rhabditoidea</taxon>
        <taxon>Rhabditidae</taxon>
        <taxon>Peloderinae</taxon>
        <taxon>Caenorhabditis</taxon>
    </lineage>
</organism>
<dbReference type="SMART" id="SM01224">
    <property type="entry name" value="G_gamma"/>
    <property type="match status" value="1"/>
</dbReference>
<keyword evidence="6" id="KW-0175">Coiled coil</keyword>
<feature type="coiled-coil region" evidence="6">
    <location>
        <begin position="142"/>
        <end position="187"/>
    </location>
</feature>
<dbReference type="InterPro" id="IPR036284">
    <property type="entry name" value="GGL_sf"/>
</dbReference>
<dbReference type="PANTHER" id="PTHR13809">
    <property type="entry name" value="GUANINE NUCLEOTIDE-BINDING PROTEIN GAMMA SUBUNIT"/>
    <property type="match status" value="1"/>
</dbReference>
<evidence type="ECO:0000313" key="9">
    <source>
        <dbReference type="EMBL" id="CAD6188186.1"/>
    </source>
</evidence>
<evidence type="ECO:0000256" key="4">
    <source>
        <dbReference type="ARBA" id="ARBA00023136"/>
    </source>
</evidence>
<comment type="subcellular location">
    <subcellularLocation>
        <location evidence="1">Cell membrane</location>
    </subcellularLocation>
</comment>
<keyword evidence="10" id="KW-1185">Reference proteome</keyword>
<reference evidence="9" key="1">
    <citation type="submission" date="2020-10" db="EMBL/GenBank/DDBJ databases">
        <authorList>
            <person name="Kikuchi T."/>
        </authorList>
    </citation>
    <scope>NUCLEOTIDE SEQUENCE</scope>
    <source>
        <strain evidence="9">NKZ352</strain>
    </source>
</reference>
<keyword evidence="3" id="KW-1003">Cell membrane</keyword>
<feature type="region of interest" description="Disordered" evidence="7">
    <location>
        <begin position="1"/>
        <end position="26"/>
    </location>
</feature>
<dbReference type="InterPro" id="IPR015898">
    <property type="entry name" value="G-protein_gamma-like_dom"/>
</dbReference>
<dbReference type="AlphaFoldDB" id="A0A8S1GWG4"/>
<dbReference type="CDD" id="cd00068">
    <property type="entry name" value="GGL"/>
    <property type="match status" value="1"/>
</dbReference>
<gene>
    <name evidence="9" type="ORF">CAUJ_LOCUS4105</name>
</gene>
<comment type="caution">
    <text evidence="9">The sequence shown here is derived from an EMBL/GenBank/DDBJ whole genome shotgun (WGS) entry which is preliminary data.</text>
</comment>
<dbReference type="Pfam" id="PF00631">
    <property type="entry name" value="G-gamma"/>
    <property type="match status" value="1"/>
</dbReference>
<dbReference type="EMBL" id="CAJGYM010000008">
    <property type="protein sequence ID" value="CAD6188186.1"/>
    <property type="molecule type" value="Genomic_DNA"/>
</dbReference>
<proteinExistence type="inferred from homology"/>